<dbReference type="Proteomes" id="UP001280581">
    <property type="component" value="Unassembled WGS sequence"/>
</dbReference>
<evidence type="ECO:0000313" key="2">
    <source>
        <dbReference type="EMBL" id="KAK3204040.1"/>
    </source>
</evidence>
<comment type="caution">
    <text evidence="2">The sequence shown here is derived from an EMBL/GenBank/DDBJ whole genome shotgun (WGS) entry which is preliminary data.</text>
</comment>
<name>A0AAN6LXF3_9PLEO</name>
<reference evidence="2 3" key="1">
    <citation type="submission" date="2021-02" db="EMBL/GenBank/DDBJ databases">
        <title>Genome assembly of Pseudopithomyces chartarum.</title>
        <authorList>
            <person name="Jauregui R."/>
            <person name="Singh J."/>
            <person name="Voisey C."/>
        </authorList>
    </citation>
    <scope>NUCLEOTIDE SEQUENCE [LARGE SCALE GENOMIC DNA]</scope>
    <source>
        <strain evidence="2 3">AGR01</strain>
    </source>
</reference>
<feature type="domain" description="Heterokaryon incompatibility" evidence="1">
    <location>
        <begin position="53"/>
        <end position="135"/>
    </location>
</feature>
<evidence type="ECO:0000259" key="1">
    <source>
        <dbReference type="Pfam" id="PF06985"/>
    </source>
</evidence>
<sequence length="135" mass="15184">MSSLYEALPLPASSKCIRVLEVYPNSLETPHTDREVHGELSVINLEDDPAPKFTALSYVWGVYAPEPHHVRCGASRIRITPNNFAALTTLSKKFGNDKFVIWVDAICINQEDEEEKRRQIGMMGDVYSKAAVTYI</sequence>
<gene>
    <name evidence="2" type="ORF">GRF29_106g1438204</name>
</gene>
<protein>
    <recommendedName>
        <fullName evidence="1">Heterokaryon incompatibility domain-containing protein</fullName>
    </recommendedName>
</protein>
<keyword evidence="3" id="KW-1185">Reference proteome</keyword>
<dbReference type="AlphaFoldDB" id="A0AAN6LXF3"/>
<accession>A0AAN6LXF3</accession>
<dbReference type="Pfam" id="PF06985">
    <property type="entry name" value="HET"/>
    <property type="match status" value="1"/>
</dbReference>
<evidence type="ECO:0000313" key="3">
    <source>
        <dbReference type="Proteomes" id="UP001280581"/>
    </source>
</evidence>
<dbReference type="PANTHER" id="PTHR24148:SF64">
    <property type="entry name" value="HETEROKARYON INCOMPATIBILITY DOMAIN-CONTAINING PROTEIN"/>
    <property type="match status" value="1"/>
</dbReference>
<dbReference type="InterPro" id="IPR052895">
    <property type="entry name" value="HetReg/Transcr_Mod"/>
</dbReference>
<dbReference type="PANTHER" id="PTHR24148">
    <property type="entry name" value="ANKYRIN REPEAT DOMAIN-CONTAINING PROTEIN 39 HOMOLOG-RELATED"/>
    <property type="match status" value="1"/>
</dbReference>
<dbReference type="InterPro" id="IPR010730">
    <property type="entry name" value="HET"/>
</dbReference>
<organism evidence="2 3">
    <name type="scientific">Pseudopithomyces chartarum</name>
    <dbReference type="NCBI Taxonomy" id="1892770"/>
    <lineage>
        <taxon>Eukaryota</taxon>
        <taxon>Fungi</taxon>
        <taxon>Dikarya</taxon>
        <taxon>Ascomycota</taxon>
        <taxon>Pezizomycotina</taxon>
        <taxon>Dothideomycetes</taxon>
        <taxon>Pleosporomycetidae</taxon>
        <taxon>Pleosporales</taxon>
        <taxon>Massarineae</taxon>
        <taxon>Didymosphaeriaceae</taxon>
        <taxon>Pseudopithomyces</taxon>
    </lineage>
</organism>
<dbReference type="EMBL" id="WVTA01000010">
    <property type="protein sequence ID" value="KAK3204040.1"/>
    <property type="molecule type" value="Genomic_DNA"/>
</dbReference>
<proteinExistence type="predicted"/>